<evidence type="ECO:0000313" key="5">
    <source>
        <dbReference type="EMBL" id="QKG71019.1"/>
    </source>
</evidence>
<feature type="domain" description="HTH araC/xylS-type" evidence="4">
    <location>
        <begin position="167"/>
        <end position="266"/>
    </location>
</feature>
<reference evidence="5 6" key="1">
    <citation type="submission" date="2020-05" db="EMBL/GenBank/DDBJ databases">
        <title>Erythrobacter mangrovi sp. nov., isolated from rhizosphere soil of mangrove plant (Kandelia candel).</title>
        <authorList>
            <person name="Ye Y.H."/>
        </authorList>
    </citation>
    <scope>NUCLEOTIDE SEQUENCE [LARGE SCALE GENOMIC DNA]</scope>
    <source>
        <strain evidence="5 6">EB310</strain>
    </source>
</reference>
<dbReference type="GO" id="GO:0043565">
    <property type="term" value="F:sequence-specific DNA binding"/>
    <property type="evidence" value="ECO:0007669"/>
    <property type="project" value="InterPro"/>
</dbReference>
<dbReference type="RefSeq" id="WP_173213586.1">
    <property type="nucleotide sequence ID" value="NZ_CP053921.1"/>
</dbReference>
<dbReference type="AlphaFoldDB" id="A0A7D3XI45"/>
<gene>
    <name evidence="5" type="ORF">HQR01_06330</name>
</gene>
<evidence type="ECO:0000256" key="3">
    <source>
        <dbReference type="ARBA" id="ARBA00023163"/>
    </source>
</evidence>
<dbReference type="KEGG" id="emv:HQR01_06330"/>
<dbReference type="PROSITE" id="PS01124">
    <property type="entry name" value="HTH_ARAC_FAMILY_2"/>
    <property type="match status" value="1"/>
</dbReference>
<evidence type="ECO:0000256" key="1">
    <source>
        <dbReference type="ARBA" id="ARBA00023015"/>
    </source>
</evidence>
<dbReference type="Pfam" id="PF12833">
    <property type="entry name" value="HTH_18"/>
    <property type="match status" value="1"/>
</dbReference>
<dbReference type="EMBL" id="CP053921">
    <property type="protein sequence ID" value="QKG71019.1"/>
    <property type="molecule type" value="Genomic_DNA"/>
</dbReference>
<keyword evidence="1" id="KW-0805">Transcription regulation</keyword>
<accession>A0A7D3XI45</accession>
<keyword evidence="6" id="KW-1185">Reference proteome</keyword>
<dbReference type="PANTHER" id="PTHR46796">
    <property type="entry name" value="HTH-TYPE TRANSCRIPTIONAL ACTIVATOR RHAS-RELATED"/>
    <property type="match status" value="1"/>
</dbReference>
<dbReference type="SMART" id="SM00342">
    <property type="entry name" value="HTH_ARAC"/>
    <property type="match status" value="1"/>
</dbReference>
<organism evidence="5 6">
    <name type="scientific">Erythrobacter mangrovi</name>
    <dbReference type="NCBI Taxonomy" id="2739433"/>
    <lineage>
        <taxon>Bacteria</taxon>
        <taxon>Pseudomonadati</taxon>
        <taxon>Pseudomonadota</taxon>
        <taxon>Alphaproteobacteria</taxon>
        <taxon>Sphingomonadales</taxon>
        <taxon>Erythrobacteraceae</taxon>
        <taxon>Erythrobacter/Porphyrobacter group</taxon>
        <taxon>Erythrobacter</taxon>
    </lineage>
</organism>
<dbReference type="InterPro" id="IPR018060">
    <property type="entry name" value="HTH_AraC"/>
</dbReference>
<keyword evidence="2" id="KW-0238">DNA-binding</keyword>
<dbReference type="InterPro" id="IPR050204">
    <property type="entry name" value="AraC_XylS_family_regulators"/>
</dbReference>
<evidence type="ECO:0000313" key="6">
    <source>
        <dbReference type="Proteomes" id="UP000504693"/>
    </source>
</evidence>
<evidence type="ECO:0000259" key="4">
    <source>
        <dbReference type="PROSITE" id="PS01124"/>
    </source>
</evidence>
<keyword evidence="3" id="KW-0804">Transcription</keyword>
<sequence>MRSPPPDCVRLRFFLPPEDLRPFVTTIYQMVIEANEGAPVDDRLHPEWANLRFLVEGTVEAAVGGGSLQPVPRAVMVGPTSRATRFRSSGGESWGIGLLPLGWARLTEAPAADYADRFCDAFDDPAMARLQVFQKVLADPPCEPDRFRGRLVTAMRQALGPPQLREEEIVRLGIALIDPTIHSVAQLAEHTGTSMRSLERLCNLAFGFPPQLLLRRQRFLRSLAQYMLDPTLRWIDTLDSHYHDQAHFVRDFKRFMGMSPSAYAKLPHPVLGAAAHARKAIAGEAVQVLHKPPVP</sequence>
<proteinExistence type="predicted"/>
<dbReference type="Gene3D" id="1.10.10.60">
    <property type="entry name" value="Homeodomain-like"/>
    <property type="match status" value="1"/>
</dbReference>
<name>A0A7D3XI45_9SPHN</name>
<evidence type="ECO:0000256" key="2">
    <source>
        <dbReference type="ARBA" id="ARBA00023125"/>
    </source>
</evidence>
<dbReference type="GO" id="GO:0003700">
    <property type="term" value="F:DNA-binding transcription factor activity"/>
    <property type="evidence" value="ECO:0007669"/>
    <property type="project" value="InterPro"/>
</dbReference>
<dbReference type="Proteomes" id="UP000504693">
    <property type="component" value="Chromosome"/>
</dbReference>
<protein>
    <submittedName>
        <fullName evidence="5">Helix-turn-helix domain-containing protein</fullName>
    </submittedName>
</protein>